<organism evidence="6 7">
    <name type="scientific">Actinacidiphila rubida</name>
    <dbReference type="NCBI Taxonomy" id="310780"/>
    <lineage>
        <taxon>Bacteria</taxon>
        <taxon>Bacillati</taxon>
        <taxon>Actinomycetota</taxon>
        <taxon>Actinomycetes</taxon>
        <taxon>Kitasatosporales</taxon>
        <taxon>Streptomycetaceae</taxon>
        <taxon>Actinacidiphila</taxon>
    </lineage>
</organism>
<keyword evidence="2" id="KW-0238">DNA-binding</keyword>
<evidence type="ECO:0000256" key="4">
    <source>
        <dbReference type="SAM" id="MobiDB-lite"/>
    </source>
</evidence>
<evidence type="ECO:0000256" key="1">
    <source>
        <dbReference type="ARBA" id="ARBA00023015"/>
    </source>
</evidence>
<dbReference type="RefSeq" id="WP_079138208.1">
    <property type="nucleotide sequence ID" value="NZ_FODD01000013.1"/>
</dbReference>
<dbReference type="InterPro" id="IPR036388">
    <property type="entry name" value="WH-like_DNA-bd_sf"/>
</dbReference>
<reference evidence="6 7" key="1">
    <citation type="submission" date="2016-10" db="EMBL/GenBank/DDBJ databases">
        <authorList>
            <person name="de Groot N.N."/>
        </authorList>
    </citation>
    <scope>NUCLEOTIDE SEQUENCE [LARGE SCALE GENOMIC DNA]</scope>
    <source>
        <strain evidence="6 7">CGMCC 4.2026</strain>
    </source>
</reference>
<dbReference type="InterPro" id="IPR011711">
    <property type="entry name" value="GntR_C"/>
</dbReference>
<dbReference type="Gene3D" id="1.20.120.530">
    <property type="entry name" value="GntR ligand-binding domain-like"/>
    <property type="match status" value="1"/>
</dbReference>
<dbReference type="EMBL" id="FODD01000013">
    <property type="protein sequence ID" value="SEN93008.1"/>
    <property type="molecule type" value="Genomic_DNA"/>
</dbReference>
<feature type="region of interest" description="Disordered" evidence="4">
    <location>
        <begin position="1"/>
        <end position="39"/>
    </location>
</feature>
<dbReference type="InterPro" id="IPR036390">
    <property type="entry name" value="WH_DNA-bd_sf"/>
</dbReference>
<protein>
    <submittedName>
        <fullName evidence="6">Transcriptional regulator, GntR family</fullName>
    </submittedName>
</protein>
<dbReference type="InterPro" id="IPR000524">
    <property type="entry name" value="Tscrpt_reg_HTH_GntR"/>
</dbReference>
<dbReference type="Gene3D" id="1.10.10.10">
    <property type="entry name" value="Winged helix-like DNA-binding domain superfamily/Winged helix DNA-binding domain"/>
    <property type="match status" value="1"/>
</dbReference>
<dbReference type="STRING" id="310780.SAMN05216267_101339"/>
<dbReference type="CDD" id="cd07377">
    <property type="entry name" value="WHTH_GntR"/>
    <property type="match status" value="1"/>
</dbReference>
<dbReference type="InterPro" id="IPR008920">
    <property type="entry name" value="TF_FadR/GntR_C"/>
</dbReference>
<dbReference type="PRINTS" id="PR00035">
    <property type="entry name" value="HTHGNTR"/>
</dbReference>
<keyword evidence="7" id="KW-1185">Reference proteome</keyword>
<evidence type="ECO:0000313" key="7">
    <source>
        <dbReference type="Proteomes" id="UP000181951"/>
    </source>
</evidence>
<dbReference type="OrthoDB" id="7989071at2"/>
<gene>
    <name evidence="6" type="ORF">SAMN05216267_101339</name>
</gene>
<dbReference type="SMART" id="SM00895">
    <property type="entry name" value="FCD"/>
    <property type="match status" value="1"/>
</dbReference>
<dbReference type="AlphaFoldDB" id="A0A1H8KKR8"/>
<proteinExistence type="predicted"/>
<keyword evidence="3" id="KW-0804">Transcription</keyword>
<dbReference type="PROSITE" id="PS50949">
    <property type="entry name" value="HTH_GNTR"/>
    <property type="match status" value="1"/>
</dbReference>
<feature type="domain" description="HTH gntR-type" evidence="5">
    <location>
        <begin position="39"/>
        <end position="107"/>
    </location>
</feature>
<dbReference type="GO" id="GO:0003677">
    <property type="term" value="F:DNA binding"/>
    <property type="evidence" value="ECO:0007669"/>
    <property type="project" value="UniProtKB-KW"/>
</dbReference>
<name>A0A1H8KKR8_9ACTN</name>
<dbReference type="GO" id="GO:0003700">
    <property type="term" value="F:DNA-binding transcription factor activity"/>
    <property type="evidence" value="ECO:0007669"/>
    <property type="project" value="InterPro"/>
</dbReference>
<dbReference type="Pfam" id="PF07729">
    <property type="entry name" value="FCD"/>
    <property type="match status" value="1"/>
</dbReference>
<sequence>MPVQRKPPATVSPTTSQVTAARSPAARQALDSAAAHPDRLRRPTVQDRIVELVVEMDLDPGDPLPPEPELMRTLGVSRNSVREALKGLQALGIVDVRHGYGTYVGTGTLHSLAPGLLFHSRLGVRRDNPRALLDIVEVRALLESGLIRRAAHELAAGDLDRLHEELDALAADGDEGRAGHDRRFHELLYEPLGNVLALQLIALFWDVYRQLEADMAKPRTDHAHVVRQHRQVLEALEAHDPDAAAASIAEHFADITARIDQWAAARGAGS</sequence>
<dbReference type="SUPFAM" id="SSF46785">
    <property type="entry name" value="Winged helix' DNA-binding domain"/>
    <property type="match status" value="1"/>
</dbReference>
<dbReference type="SMART" id="SM00345">
    <property type="entry name" value="HTH_GNTR"/>
    <property type="match status" value="1"/>
</dbReference>
<dbReference type="Pfam" id="PF00392">
    <property type="entry name" value="GntR"/>
    <property type="match status" value="1"/>
</dbReference>
<accession>A0A1H8KKR8</accession>
<dbReference type="PANTHER" id="PTHR43537">
    <property type="entry name" value="TRANSCRIPTIONAL REGULATOR, GNTR FAMILY"/>
    <property type="match status" value="1"/>
</dbReference>
<evidence type="ECO:0000256" key="2">
    <source>
        <dbReference type="ARBA" id="ARBA00023125"/>
    </source>
</evidence>
<dbReference type="Proteomes" id="UP000181951">
    <property type="component" value="Unassembled WGS sequence"/>
</dbReference>
<evidence type="ECO:0000313" key="6">
    <source>
        <dbReference type="EMBL" id="SEN93008.1"/>
    </source>
</evidence>
<dbReference type="SUPFAM" id="SSF48008">
    <property type="entry name" value="GntR ligand-binding domain-like"/>
    <property type="match status" value="1"/>
</dbReference>
<evidence type="ECO:0000259" key="5">
    <source>
        <dbReference type="PROSITE" id="PS50949"/>
    </source>
</evidence>
<evidence type="ECO:0000256" key="3">
    <source>
        <dbReference type="ARBA" id="ARBA00023163"/>
    </source>
</evidence>
<dbReference type="PANTHER" id="PTHR43537:SF5">
    <property type="entry name" value="UXU OPERON TRANSCRIPTIONAL REGULATOR"/>
    <property type="match status" value="1"/>
</dbReference>
<keyword evidence="1" id="KW-0805">Transcription regulation</keyword>
<feature type="compositionally biased region" description="Polar residues" evidence="4">
    <location>
        <begin position="11"/>
        <end position="20"/>
    </location>
</feature>